<evidence type="ECO:0000256" key="2">
    <source>
        <dbReference type="ARBA" id="ARBA00022618"/>
    </source>
</evidence>
<dbReference type="InterPro" id="IPR055219">
    <property type="entry name" value="MinC_N_1"/>
</dbReference>
<evidence type="ECO:0000259" key="7">
    <source>
        <dbReference type="Pfam" id="PF22642"/>
    </source>
</evidence>
<dbReference type="InterPro" id="IPR036145">
    <property type="entry name" value="MinC_C_sf"/>
</dbReference>
<evidence type="ECO:0000313" key="8">
    <source>
        <dbReference type="EMBL" id="MFD1412048.1"/>
    </source>
</evidence>
<dbReference type="Gene3D" id="2.160.20.70">
    <property type="match status" value="1"/>
</dbReference>
<comment type="caution">
    <text evidence="8">The sequence shown here is derived from an EMBL/GenBank/DDBJ whole genome shotgun (WGS) entry which is preliminary data.</text>
</comment>
<evidence type="ECO:0000256" key="1">
    <source>
        <dbReference type="ARBA" id="ARBA00006291"/>
    </source>
</evidence>
<dbReference type="PANTHER" id="PTHR34108:SF1">
    <property type="entry name" value="SEPTUM SITE-DETERMINING PROTEIN MINC"/>
    <property type="match status" value="1"/>
</dbReference>
<dbReference type="EMBL" id="JBHTOH010000092">
    <property type="protein sequence ID" value="MFD1412048.1"/>
    <property type="molecule type" value="Genomic_DNA"/>
</dbReference>
<comment type="similarity">
    <text evidence="1">Belongs to the MinC family.</text>
</comment>
<keyword evidence="2" id="KW-0132">Cell division</keyword>
<reference evidence="9" key="1">
    <citation type="journal article" date="2019" name="Int. J. Syst. Evol. Microbiol.">
        <title>The Global Catalogue of Microorganisms (GCM) 10K type strain sequencing project: providing services to taxonomists for standard genome sequencing and annotation.</title>
        <authorList>
            <consortium name="The Broad Institute Genomics Platform"/>
            <consortium name="The Broad Institute Genome Sequencing Center for Infectious Disease"/>
            <person name="Wu L."/>
            <person name="Ma J."/>
        </authorList>
    </citation>
    <scope>NUCLEOTIDE SEQUENCE [LARGE SCALE GENOMIC DNA]</scope>
    <source>
        <strain evidence="9">CCM 8937</strain>
    </source>
</reference>
<evidence type="ECO:0000259" key="6">
    <source>
        <dbReference type="Pfam" id="PF03775"/>
    </source>
</evidence>
<evidence type="ECO:0000313" key="9">
    <source>
        <dbReference type="Proteomes" id="UP001597191"/>
    </source>
</evidence>
<name>A0ABW4BQC2_9LACO</name>
<gene>
    <name evidence="8" type="ORF">ACFQ4R_10705</name>
</gene>
<feature type="domain" description="Septum formation inhibitor MinC C-terminal" evidence="6">
    <location>
        <begin position="103"/>
        <end position="192"/>
    </location>
</feature>
<protein>
    <submittedName>
        <fullName evidence="8">Septum site-determining protein MinC</fullName>
    </submittedName>
</protein>
<organism evidence="8 9">
    <name type="scientific">Lapidilactobacillus gannanensis</name>
    <dbReference type="NCBI Taxonomy" id="2486002"/>
    <lineage>
        <taxon>Bacteria</taxon>
        <taxon>Bacillati</taxon>
        <taxon>Bacillota</taxon>
        <taxon>Bacilli</taxon>
        <taxon>Lactobacillales</taxon>
        <taxon>Lactobacillaceae</taxon>
        <taxon>Lapidilactobacillus</taxon>
    </lineage>
</organism>
<dbReference type="InterPro" id="IPR005526">
    <property type="entry name" value="Septum_form_inhib_MinC_C"/>
</dbReference>
<dbReference type="Pfam" id="PF22642">
    <property type="entry name" value="MinC_N_1"/>
    <property type="match status" value="1"/>
</dbReference>
<feature type="domain" description="Septum site-determining protein MinC N-terminal" evidence="7">
    <location>
        <begin position="4"/>
        <end position="79"/>
    </location>
</feature>
<proteinExistence type="inferred from homology"/>
<dbReference type="SUPFAM" id="SSF63848">
    <property type="entry name" value="Cell-division inhibitor MinC, C-terminal domain"/>
    <property type="match status" value="1"/>
</dbReference>
<accession>A0ABW4BQC2</accession>
<dbReference type="RefSeq" id="WP_164509208.1">
    <property type="nucleotide sequence ID" value="NZ_JBHTOH010000092.1"/>
</dbReference>
<dbReference type="InterPro" id="IPR016098">
    <property type="entry name" value="CAP/MinC_C"/>
</dbReference>
<keyword evidence="9" id="KW-1185">Reference proteome</keyword>
<dbReference type="Pfam" id="PF03775">
    <property type="entry name" value="MinC_C"/>
    <property type="match status" value="1"/>
</dbReference>
<evidence type="ECO:0000256" key="5">
    <source>
        <dbReference type="ARBA" id="ARBA00046874"/>
    </source>
</evidence>
<keyword evidence="3" id="KW-0717">Septation</keyword>
<evidence type="ECO:0000256" key="3">
    <source>
        <dbReference type="ARBA" id="ARBA00023210"/>
    </source>
</evidence>
<dbReference type="PANTHER" id="PTHR34108">
    <property type="entry name" value="SEPTUM SITE-DETERMINING PROTEIN MINC"/>
    <property type="match status" value="1"/>
</dbReference>
<dbReference type="InterPro" id="IPR013033">
    <property type="entry name" value="MinC"/>
</dbReference>
<sequence length="220" mass="24477">MENVFLRGRNDGYEIEIPADRNFTDSLTDLQALLKKVRAEDTSTTEISFKVRTGRRILTADQRQALYDLVAQFTNFKILEVTADVMDQQTVATLLRSKQVHLVPNTIRSGQEASYDGDVVLLGSVHQGATLKASHNIYVVGTAQGILHAGYPDNAEAIIAGNLQQAAQLRIADLVEIVADDQSITRAQFAYIDDLHKLITAKLTELPKLKPKLYQQLEEQ</sequence>
<comment type="subunit">
    <text evidence="5">Interacts with MinD and FtsZ.</text>
</comment>
<dbReference type="Gene3D" id="3.30.160.540">
    <property type="match status" value="1"/>
</dbReference>
<dbReference type="Proteomes" id="UP001597191">
    <property type="component" value="Unassembled WGS sequence"/>
</dbReference>
<keyword evidence="4" id="KW-0131">Cell cycle</keyword>
<evidence type="ECO:0000256" key="4">
    <source>
        <dbReference type="ARBA" id="ARBA00023306"/>
    </source>
</evidence>